<dbReference type="Proteomes" id="UP001057402">
    <property type="component" value="Chromosome 3"/>
</dbReference>
<proteinExistence type="predicted"/>
<dbReference type="EMBL" id="CM042882">
    <property type="protein sequence ID" value="KAI4381742.1"/>
    <property type="molecule type" value="Genomic_DNA"/>
</dbReference>
<protein>
    <submittedName>
        <fullName evidence="1">Uncharacterized protein</fullName>
    </submittedName>
</protein>
<keyword evidence="2" id="KW-1185">Reference proteome</keyword>
<organism evidence="1 2">
    <name type="scientific">Melastoma candidum</name>
    <dbReference type="NCBI Taxonomy" id="119954"/>
    <lineage>
        <taxon>Eukaryota</taxon>
        <taxon>Viridiplantae</taxon>
        <taxon>Streptophyta</taxon>
        <taxon>Embryophyta</taxon>
        <taxon>Tracheophyta</taxon>
        <taxon>Spermatophyta</taxon>
        <taxon>Magnoliopsida</taxon>
        <taxon>eudicotyledons</taxon>
        <taxon>Gunneridae</taxon>
        <taxon>Pentapetalae</taxon>
        <taxon>rosids</taxon>
        <taxon>malvids</taxon>
        <taxon>Myrtales</taxon>
        <taxon>Melastomataceae</taxon>
        <taxon>Melastomatoideae</taxon>
        <taxon>Melastomateae</taxon>
        <taxon>Melastoma</taxon>
    </lineage>
</organism>
<accession>A0ACB9S0R9</accession>
<reference evidence="2" key="1">
    <citation type="journal article" date="2023" name="Front. Plant Sci.">
        <title>Chromosomal-level genome assembly of Melastoma candidum provides insights into trichome evolution.</title>
        <authorList>
            <person name="Zhong Y."/>
            <person name="Wu W."/>
            <person name="Sun C."/>
            <person name="Zou P."/>
            <person name="Liu Y."/>
            <person name="Dai S."/>
            <person name="Zhou R."/>
        </authorList>
    </citation>
    <scope>NUCLEOTIDE SEQUENCE [LARGE SCALE GENOMIC DNA]</scope>
</reference>
<evidence type="ECO:0000313" key="1">
    <source>
        <dbReference type="EMBL" id="KAI4381742.1"/>
    </source>
</evidence>
<sequence length="71" mass="8061">MGLAHLEYRRRQQLTEERATRRLLCPSIQSRSVDRDDFSFKTLQIGATFRPGLSSSLGELILEAGERGLLI</sequence>
<comment type="caution">
    <text evidence="1">The sequence shown here is derived from an EMBL/GenBank/DDBJ whole genome shotgun (WGS) entry which is preliminary data.</text>
</comment>
<evidence type="ECO:0000313" key="2">
    <source>
        <dbReference type="Proteomes" id="UP001057402"/>
    </source>
</evidence>
<gene>
    <name evidence="1" type="ORF">MLD38_007788</name>
</gene>
<name>A0ACB9S0R9_9MYRT</name>